<organism evidence="1 2">
    <name type="scientific">Nocardioides massiliensis</name>
    <dbReference type="NCBI Taxonomy" id="1325935"/>
    <lineage>
        <taxon>Bacteria</taxon>
        <taxon>Bacillati</taxon>
        <taxon>Actinomycetota</taxon>
        <taxon>Actinomycetes</taxon>
        <taxon>Propionibacteriales</taxon>
        <taxon>Nocardioidaceae</taxon>
        <taxon>Nocardioides</taxon>
    </lineage>
</organism>
<keyword evidence="2" id="KW-1185">Reference proteome</keyword>
<protein>
    <recommendedName>
        <fullName evidence="3">Ferredoxin</fullName>
    </recommendedName>
</protein>
<comment type="caution">
    <text evidence="1">The sequence shown here is derived from an EMBL/GenBank/DDBJ whole genome shotgun (WGS) entry which is preliminary data.</text>
</comment>
<evidence type="ECO:0000313" key="1">
    <source>
        <dbReference type="EMBL" id="MDP9823140.1"/>
    </source>
</evidence>
<dbReference type="Proteomes" id="UP001240447">
    <property type="component" value="Unassembled WGS sequence"/>
</dbReference>
<evidence type="ECO:0008006" key="3">
    <source>
        <dbReference type="Google" id="ProtNLM"/>
    </source>
</evidence>
<name>A0ABT9NSX0_9ACTN</name>
<dbReference type="EMBL" id="JAUSQM010000001">
    <property type="protein sequence ID" value="MDP9823140.1"/>
    <property type="molecule type" value="Genomic_DNA"/>
</dbReference>
<gene>
    <name evidence="1" type="ORF">J2S59_002949</name>
</gene>
<evidence type="ECO:0000313" key="2">
    <source>
        <dbReference type="Proteomes" id="UP001240447"/>
    </source>
</evidence>
<dbReference type="RefSeq" id="WP_068118381.1">
    <property type="nucleotide sequence ID" value="NZ_CCXJ01000137.1"/>
</dbReference>
<reference evidence="1 2" key="1">
    <citation type="submission" date="2023-07" db="EMBL/GenBank/DDBJ databases">
        <title>Sequencing the genomes of 1000 actinobacteria strains.</title>
        <authorList>
            <person name="Klenk H.-P."/>
        </authorList>
    </citation>
    <scope>NUCLEOTIDE SEQUENCE [LARGE SCALE GENOMIC DNA]</scope>
    <source>
        <strain evidence="1 2">GD13</strain>
    </source>
</reference>
<sequence length="98" mass="10914">MVSFAPTSDGTREDQRLYTEARMVEVACQDCLAVVRVKKNSDHHTSVQWSTKAQQDCQEFNRSGAGERAVHQPCSRLRRSIAQAVEDGTIQIGAEDGY</sequence>
<proteinExistence type="predicted"/>
<accession>A0ABT9NSX0</accession>